<reference evidence="3 4" key="1">
    <citation type="submission" date="2015-12" db="EMBL/GenBank/DDBJ databases">
        <authorList>
            <person name="Shamseldin A."/>
            <person name="Moawad H."/>
            <person name="Abd El-Rahim W.M."/>
            <person name="Sadowsky M.J."/>
        </authorList>
    </citation>
    <scope>NUCLEOTIDE SEQUENCE [LARGE SCALE GENOMIC DNA]</scope>
    <source>
        <strain evidence="3 4">WF1</strain>
    </source>
</reference>
<dbReference type="RefSeq" id="WP_080521388.1">
    <property type="nucleotide sequence ID" value="NZ_LPUF01000001.1"/>
</dbReference>
<organism evidence="3 4">
    <name type="scientific">Methyloprofundus sedimenti</name>
    <dbReference type="NCBI Taxonomy" id="1420851"/>
    <lineage>
        <taxon>Bacteria</taxon>
        <taxon>Pseudomonadati</taxon>
        <taxon>Pseudomonadota</taxon>
        <taxon>Gammaproteobacteria</taxon>
        <taxon>Methylococcales</taxon>
        <taxon>Methylococcaceae</taxon>
        <taxon>Methyloprofundus</taxon>
    </lineage>
</organism>
<dbReference type="InterPro" id="IPR011146">
    <property type="entry name" value="HIT-like"/>
</dbReference>
<dbReference type="InterPro" id="IPR026026">
    <property type="entry name" value="HIT_Hint"/>
</dbReference>
<comment type="caution">
    <text evidence="1">Lacks conserved residue(s) required for the propagation of feature annotation.</text>
</comment>
<evidence type="ECO:0000259" key="2">
    <source>
        <dbReference type="PROSITE" id="PS51084"/>
    </source>
</evidence>
<dbReference type="Gene3D" id="3.30.428.10">
    <property type="entry name" value="HIT-like"/>
    <property type="match status" value="1"/>
</dbReference>
<accession>A0A1V8M5D8</accession>
<keyword evidence="4" id="KW-1185">Reference proteome</keyword>
<dbReference type="SUPFAM" id="SSF54197">
    <property type="entry name" value="HIT-like"/>
    <property type="match status" value="1"/>
</dbReference>
<dbReference type="InterPro" id="IPR036265">
    <property type="entry name" value="HIT-like_sf"/>
</dbReference>
<dbReference type="PIRSF" id="PIRSF000714">
    <property type="entry name" value="HIT"/>
    <property type="match status" value="1"/>
</dbReference>
<proteinExistence type="predicted"/>
<dbReference type="EMBL" id="LPUF01000001">
    <property type="protein sequence ID" value="OQK16765.1"/>
    <property type="molecule type" value="Genomic_DNA"/>
</dbReference>
<dbReference type="STRING" id="1420851.AU255_02330"/>
<comment type="caution">
    <text evidence="3">The sequence shown here is derived from an EMBL/GenBank/DDBJ whole genome shotgun (WGS) entry which is preliminary data.</text>
</comment>
<sequence>MSFTLHAALKKDCTELGKLELCRVLLMNDSQFPWLILVPERENITEIHQLASADQQQLMRESSYIAEQLATLYHADKMNIAALGNMVPQLHIHHVVRYKTDKAWPAPIWGKFDAQDYSAKDLENTLDLLKELINSSKVK</sequence>
<feature type="domain" description="HIT" evidence="2">
    <location>
        <begin position="2"/>
        <end position="104"/>
    </location>
</feature>
<gene>
    <name evidence="3" type="ORF">AU255_02330</name>
</gene>
<evidence type="ECO:0000313" key="4">
    <source>
        <dbReference type="Proteomes" id="UP000191980"/>
    </source>
</evidence>
<dbReference type="Proteomes" id="UP000191980">
    <property type="component" value="Unassembled WGS sequence"/>
</dbReference>
<evidence type="ECO:0000256" key="1">
    <source>
        <dbReference type="PROSITE-ProRule" id="PRU00464"/>
    </source>
</evidence>
<name>A0A1V8M5D8_9GAMM</name>
<protein>
    <recommendedName>
        <fullName evidence="2">HIT domain-containing protein</fullName>
    </recommendedName>
</protein>
<dbReference type="PROSITE" id="PS51084">
    <property type="entry name" value="HIT_2"/>
    <property type="match status" value="1"/>
</dbReference>
<dbReference type="GO" id="GO:0003824">
    <property type="term" value="F:catalytic activity"/>
    <property type="evidence" value="ECO:0007669"/>
    <property type="project" value="InterPro"/>
</dbReference>
<evidence type="ECO:0000313" key="3">
    <source>
        <dbReference type="EMBL" id="OQK16765.1"/>
    </source>
</evidence>
<dbReference type="AlphaFoldDB" id="A0A1V8M5D8"/>
<dbReference type="Pfam" id="PF01230">
    <property type="entry name" value="HIT"/>
    <property type="match status" value="1"/>
</dbReference>
<dbReference type="OrthoDB" id="9799145at2"/>